<reference evidence="1 2" key="1">
    <citation type="submission" date="2016-11" db="EMBL/GenBank/DDBJ databases">
        <title>Study of marine rhodopsin-containing bacteria.</title>
        <authorList>
            <person name="Yoshizawa S."/>
            <person name="Kumagai Y."/>
            <person name="Kogure K."/>
        </authorList>
    </citation>
    <scope>NUCLEOTIDE SEQUENCE [LARGE SCALE GENOMIC DNA]</scope>
    <source>
        <strain evidence="1 2">SAORIC-28</strain>
    </source>
</reference>
<comment type="caution">
    <text evidence="1">The sequence shown here is derived from an EMBL/GenBank/DDBJ whole genome shotgun (WGS) entry which is preliminary data.</text>
</comment>
<proteinExistence type="predicted"/>
<protein>
    <submittedName>
        <fullName evidence="1">Uncharacterized protein</fullName>
    </submittedName>
</protein>
<evidence type="ECO:0000313" key="2">
    <source>
        <dbReference type="Proteomes" id="UP000216339"/>
    </source>
</evidence>
<organism evidence="1 2">
    <name type="scientific">Rubrivirga marina</name>
    <dbReference type="NCBI Taxonomy" id="1196024"/>
    <lineage>
        <taxon>Bacteria</taxon>
        <taxon>Pseudomonadati</taxon>
        <taxon>Rhodothermota</taxon>
        <taxon>Rhodothermia</taxon>
        <taxon>Rhodothermales</taxon>
        <taxon>Rubricoccaceae</taxon>
        <taxon>Rubrivirga</taxon>
    </lineage>
</organism>
<dbReference type="EMBL" id="MQWD01000005">
    <property type="protein sequence ID" value="PAP74662.1"/>
    <property type="molecule type" value="Genomic_DNA"/>
</dbReference>
<evidence type="ECO:0000313" key="1">
    <source>
        <dbReference type="EMBL" id="PAP74662.1"/>
    </source>
</evidence>
<gene>
    <name evidence="1" type="ORF">BSZ37_20295</name>
</gene>
<accession>A0A271ITX4</accession>
<name>A0A271ITX4_9BACT</name>
<dbReference type="Proteomes" id="UP000216339">
    <property type="component" value="Unassembled WGS sequence"/>
</dbReference>
<dbReference type="AlphaFoldDB" id="A0A271ITX4"/>
<keyword evidence="2" id="KW-1185">Reference proteome</keyword>
<sequence>MLLAAALLGGTAAAQGGHGPVFGLATPTLPEGAWNGDATLMSAGRGGERGLMARQTLRYGLTEDVQLNLSVPQTLAALPSPSRTRIGTMMGGMGDLEALALWRLQKHYPGGGRRVESTALASVLVPVVAERGGVRAAPGANAAVVTGYASRSLYGWVGAGAQGHLARDGDRLGPLGYASAVVGYRPPVFQGDYPKPDLRVFVEAVAEVAGRDRVAGEAVAASGGERVLVGPTALGLYRAWGLGAGVLFPVYDRSNGPQPREDARLAVNLSYWF</sequence>